<feature type="compositionally biased region" description="Acidic residues" evidence="5">
    <location>
        <begin position="372"/>
        <end position="389"/>
    </location>
</feature>
<sequence>MNTTKILLTMSDVVSGDVVEVEPRSCTCHQQRCDAPKLPHFTWTAHLSTAVIPVSLLLLLIVSRPVFAFDDYTMCVAPRESKSLRHDLQFPCDLSSNLICEQPGDSYPWHQLRRFVRENHGLMRRMYGDIRHSSVLGAEFGSTHLGSTRKVKVKRKVRKLRGRSLDLSSQESAPPEVNSLPSTPDKVDPDVKLVPDAQEFQLFPTEELPEVGTLPPRARPSTLETKLPDAISKRKRKKEVRGIETTTECETTPLDQEIMALRFADYFDDATIEFATHEPSKYSGSLEESLKDWNWPPSTDPPPQVSSSSSSSSSSTSTSSPTTLTQVETSANPVEIPSSTVSLQPEDVTTSKATTSTTEADTSEPSTAEGVDASEDAVVEDDQEDDEPREEALKEGTTERDQLPGFTSTGNLEEHPDISEIMDAIIHDIQLKEREEHTERPAESEESVTAQTVVQDHVPGTLAGEDSSSMQDHVAEPLVQKEDLDDTDYEESEDFGTSIEEEEDLEESAGLSSRDDLDNPVHDGDPDDYVEVDEEVEVEVAAADVGFNACPVKEEVVAPYWANNTRGEVLALLNLYPFEQYIHWEKCTYENEQMFCHASCRCEQQYRLHRLLAFDPSNECRGIFSDWFQFPSCCVCKCYGPQEAFRDVVLPPGADRSGRHGGRSFPRGHPRIPPLHESAQLFHGDPASDYLHDEFSVLRSAYDEDNWNRLDGDGRYRRRGKSRDLNDDLDEIGENVQYVESGKSWAASLSKAPLPLVRKPRDVNN</sequence>
<evidence type="ECO:0000256" key="1">
    <source>
        <dbReference type="ARBA" id="ARBA00011748"/>
    </source>
</evidence>
<keyword evidence="4" id="KW-0325">Glycoprotein</keyword>
<protein>
    <submittedName>
        <fullName evidence="6">Uncharacterized protein</fullName>
    </submittedName>
</protein>
<feature type="compositionally biased region" description="Basic and acidic residues" evidence="5">
    <location>
        <begin position="473"/>
        <end position="482"/>
    </location>
</feature>
<dbReference type="InterPro" id="IPR029034">
    <property type="entry name" value="Cystine-knot_cytokine"/>
</dbReference>
<feature type="compositionally biased region" description="Basic and acidic residues" evidence="5">
    <location>
        <begin position="513"/>
        <end position="524"/>
    </location>
</feature>
<accession>A0A7R8WFY1</accession>
<dbReference type="FunFam" id="2.10.90.10:FF:000018">
    <property type="entry name" value="Spatzle 4"/>
    <property type="match status" value="1"/>
</dbReference>
<feature type="region of interest" description="Disordered" evidence="5">
    <location>
        <begin position="277"/>
        <end position="528"/>
    </location>
</feature>
<feature type="compositionally biased region" description="Acidic residues" evidence="5">
    <location>
        <begin position="483"/>
        <end position="507"/>
    </location>
</feature>
<dbReference type="InterPro" id="IPR052444">
    <property type="entry name" value="Spz/Toll_ligand-like"/>
</dbReference>
<evidence type="ECO:0000313" key="6">
    <source>
        <dbReference type="EMBL" id="CAD7228429.1"/>
    </source>
</evidence>
<feature type="compositionally biased region" description="Basic and acidic residues" evidence="5">
    <location>
        <begin position="425"/>
        <end position="443"/>
    </location>
</feature>
<dbReference type="GO" id="GO:0045087">
    <property type="term" value="P:innate immune response"/>
    <property type="evidence" value="ECO:0007669"/>
    <property type="project" value="TreeGrafter"/>
</dbReference>
<evidence type="ECO:0000256" key="2">
    <source>
        <dbReference type="ARBA" id="ARBA00022729"/>
    </source>
</evidence>
<keyword evidence="2" id="KW-0732">Signal</keyword>
<evidence type="ECO:0000256" key="4">
    <source>
        <dbReference type="ARBA" id="ARBA00023180"/>
    </source>
</evidence>
<feature type="compositionally biased region" description="Polar residues" evidence="5">
    <location>
        <begin position="326"/>
        <end position="343"/>
    </location>
</feature>
<dbReference type="OrthoDB" id="6594799at2759"/>
<feature type="compositionally biased region" description="Basic and acidic residues" evidence="5">
    <location>
        <begin position="390"/>
        <end position="402"/>
    </location>
</feature>
<reference evidence="6" key="1">
    <citation type="submission" date="2020-11" db="EMBL/GenBank/DDBJ databases">
        <authorList>
            <person name="Tran Van P."/>
        </authorList>
    </citation>
    <scope>NUCLEOTIDE SEQUENCE</scope>
</reference>
<evidence type="ECO:0000256" key="5">
    <source>
        <dbReference type="SAM" id="MobiDB-lite"/>
    </source>
</evidence>
<dbReference type="Gene3D" id="2.10.90.10">
    <property type="entry name" value="Cystine-knot cytokines"/>
    <property type="match status" value="1"/>
</dbReference>
<feature type="region of interest" description="Disordered" evidence="5">
    <location>
        <begin position="163"/>
        <end position="187"/>
    </location>
</feature>
<dbReference type="Pfam" id="PF16077">
    <property type="entry name" value="Spaetzle"/>
    <property type="match status" value="1"/>
</dbReference>
<evidence type="ECO:0000256" key="3">
    <source>
        <dbReference type="ARBA" id="ARBA00023157"/>
    </source>
</evidence>
<dbReference type="GO" id="GO:0008083">
    <property type="term" value="F:growth factor activity"/>
    <property type="evidence" value="ECO:0007669"/>
    <property type="project" value="TreeGrafter"/>
</dbReference>
<dbReference type="InterPro" id="IPR032104">
    <property type="entry name" value="Spaetzle"/>
</dbReference>
<dbReference type="AlphaFoldDB" id="A0A7R8WFY1"/>
<dbReference type="EMBL" id="OB661535">
    <property type="protein sequence ID" value="CAD7228429.1"/>
    <property type="molecule type" value="Genomic_DNA"/>
</dbReference>
<dbReference type="PANTHER" id="PTHR23199:SF5">
    <property type="entry name" value="PROTEIN SPAETZLE 4"/>
    <property type="match status" value="1"/>
</dbReference>
<dbReference type="GO" id="GO:0005121">
    <property type="term" value="F:Toll binding"/>
    <property type="evidence" value="ECO:0007669"/>
    <property type="project" value="TreeGrafter"/>
</dbReference>
<comment type="subunit">
    <text evidence="1">Homodimer; disulfide-linked.</text>
</comment>
<dbReference type="SUPFAM" id="SSF57501">
    <property type="entry name" value="Cystine-knot cytokines"/>
    <property type="match status" value="1"/>
</dbReference>
<feature type="compositionally biased region" description="Low complexity" evidence="5">
    <location>
        <begin position="350"/>
        <end position="371"/>
    </location>
</feature>
<dbReference type="GO" id="GO:0021556">
    <property type="term" value="P:central nervous system formation"/>
    <property type="evidence" value="ECO:0007669"/>
    <property type="project" value="TreeGrafter"/>
</dbReference>
<name>A0A7R8WFY1_9CRUS</name>
<dbReference type="GO" id="GO:0005615">
    <property type="term" value="C:extracellular space"/>
    <property type="evidence" value="ECO:0007669"/>
    <property type="project" value="UniProtKB-ARBA"/>
</dbReference>
<keyword evidence="3" id="KW-1015">Disulfide bond</keyword>
<feature type="compositionally biased region" description="Low complexity" evidence="5">
    <location>
        <begin position="305"/>
        <end position="325"/>
    </location>
</feature>
<gene>
    <name evidence="6" type="ORF">CTOB1V02_LOCUS6312</name>
</gene>
<organism evidence="6">
    <name type="scientific">Cyprideis torosa</name>
    <dbReference type="NCBI Taxonomy" id="163714"/>
    <lineage>
        <taxon>Eukaryota</taxon>
        <taxon>Metazoa</taxon>
        <taxon>Ecdysozoa</taxon>
        <taxon>Arthropoda</taxon>
        <taxon>Crustacea</taxon>
        <taxon>Oligostraca</taxon>
        <taxon>Ostracoda</taxon>
        <taxon>Podocopa</taxon>
        <taxon>Podocopida</taxon>
        <taxon>Cytherocopina</taxon>
        <taxon>Cytheroidea</taxon>
        <taxon>Cytherideidae</taxon>
        <taxon>Cyprideis</taxon>
    </lineage>
</organism>
<proteinExistence type="predicted"/>
<dbReference type="PANTHER" id="PTHR23199">
    <property type="entry name" value="NEUROTROPHIN 1-RELATED"/>
    <property type="match status" value="1"/>
</dbReference>